<evidence type="ECO:0000256" key="5">
    <source>
        <dbReference type="ARBA" id="ARBA00022801"/>
    </source>
</evidence>
<dbReference type="InterPro" id="IPR001264">
    <property type="entry name" value="Glyco_trans_51"/>
</dbReference>
<dbReference type="Pfam" id="PF00912">
    <property type="entry name" value="Transgly"/>
    <property type="match status" value="2"/>
</dbReference>
<evidence type="ECO:0000256" key="4">
    <source>
        <dbReference type="ARBA" id="ARBA00022679"/>
    </source>
</evidence>
<dbReference type="Gene3D" id="1.10.3810.10">
    <property type="entry name" value="Biosynthetic peptidoglycan transglycosylase-like"/>
    <property type="match status" value="1"/>
</dbReference>
<evidence type="ECO:0000256" key="9">
    <source>
        <dbReference type="SAM" id="MobiDB-lite"/>
    </source>
</evidence>
<dbReference type="GO" id="GO:0008955">
    <property type="term" value="F:peptidoglycan glycosyltransferase activity"/>
    <property type="evidence" value="ECO:0007669"/>
    <property type="project" value="UniProtKB-EC"/>
</dbReference>
<keyword evidence="2" id="KW-0645">Protease</keyword>
<dbReference type="InterPro" id="IPR050396">
    <property type="entry name" value="Glycosyltr_51/Transpeptidase"/>
</dbReference>
<dbReference type="PANTHER" id="PTHR32282">
    <property type="entry name" value="BINDING PROTEIN TRANSPEPTIDASE, PUTATIVE-RELATED"/>
    <property type="match status" value="1"/>
</dbReference>
<dbReference type="GO" id="GO:0009002">
    <property type="term" value="F:serine-type D-Ala-D-Ala carboxypeptidase activity"/>
    <property type="evidence" value="ECO:0007669"/>
    <property type="project" value="UniProtKB-EC"/>
</dbReference>
<feature type="compositionally biased region" description="Gly residues" evidence="9">
    <location>
        <begin position="819"/>
        <end position="830"/>
    </location>
</feature>
<feature type="domain" description="Penicillin-binding protein transpeptidase" evidence="11">
    <location>
        <begin position="471"/>
        <end position="728"/>
    </location>
</feature>
<sequence length="830" mass="87975">MKQPSEGSSPVAPIPRYRRTFAGVLGGLVGLLALSVIAGVLVVAPLAPAIAISGHAASSAVSLFDNMPSYLEIDRLMLPTTIYARDPSTGQDVELTSFYDQNREPVAFDQVSLVMYDAILASEDPRYYEHGGVDILGTTRALIKNAQGGQTQGGSSISQQYVKNVLVQRCERDAGTVYETNEAGEAVVDGDGAPVVKSTRDQVLQQCWLDATQADGVEGYERKLQEIRYAVQLEQKYSKNDILLGYLNIANFGGTTYGIEAAARYYFSTTASRLTLTQAATLAGIVQNPNTFRIDRPLGSIFGGDGTRYNKAADGSVDDVTPGTLAGLDTLLADGTITAEQYLAAGDAYSATKGRQLYVLDRMREDGRITADQYVAAAIEPITPALQLPPTRCGSSAAPFFCQYVVNTLRLDPDYASAFGETAEDRQRSLTREGLNIYTTLDWSLQNASQDAMHRYAPETVTGMSFGSASVSIEVNTGRILAISQNNRFTEDRDLALTDPVYSSLVYAGDTMHGVSTGFPTGSTFKLFTLVDWLETGHTLSDTVNGTLRAIPRLRDRCAGTWVNRENHVVRNFGGAAGYVGTPLQFTAQSLNSGFLGMAEQLDMCDIENVAARMGVTRGDGTPVDLDGASSIIGTNNIAPVAMAGAFATVANGGVYCKPRVIERVVNADGTELPVPGNRCSQVISPEVAAATAFALQGVMRPGGTGAGGNPNDGTPMLGKTGTHENIQTWLVESSTRVTTAVWVGNTTGYGDVFRAFYNGRALSTIRLPMTRDIQAAANQLYGGGGFPAPPADLVRRAAPPPRPGPAPAPGPDQPPAGDGNGNGNGNGND</sequence>
<evidence type="ECO:0000256" key="10">
    <source>
        <dbReference type="SAM" id="Phobius"/>
    </source>
</evidence>
<dbReference type="SUPFAM" id="SSF56601">
    <property type="entry name" value="beta-lactamase/transpeptidase-like"/>
    <property type="match status" value="1"/>
</dbReference>
<feature type="domain" description="Glycosyl transferase family 51" evidence="12">
    <location>
        <begin position="215"/>
        <end position="294"/>
    </location>
</feature>
<feature type="transmembrane region" description="Helical" evidence="10">
    <location>
        <begin position="21"/>
        <end position="44"/>
    </location>
</feature>
<dbReference type="GO" id="GO:0008658">
    <property type="term" value="F:penicillin binding"/>
    <property type="evidence" value="ECO:0007669"/>
    <property type="project" value="InterPro"/>
</dbReference>
<keyword evidence="10" id="KW-0812">Transmembrane</keyword>
<keyword evidence="14" id="KW-1185">Reference proteome</keyword>
<evidence type="ECO:0000313" key="14">
    <source>
        <dbReference type="Proteomes" id="UP000034098"/>
    </source>
</evidence>
<dbReference type="EMBL" id="JYJA01000040">
    <property type="protein sequence ID" value="KJL40251.1"/>
    <property type="molecule type" value="Genomic_DNA"/>
</dbReference>
<keyword evidence="10" id="KW-0472">Membrane</keyword>
<feature type="region of interest" description="Disordered" evidence="9">
    <location>
        <begin position="784"/>
        <end position="830"/>
    </location>
</feature>
<dbReference type="InterPro" id="IPR001460">
    <property type="entry name" value="PCN-bd_Tpept"/>
</dbReference>
<keyword evidence="3" id="KW-0328">Glycosyltransferase</keyword>
<feature type="domain" description="Glycosyl transferase family 51" evidence="12">
    <location>
        <begin position="95"/>
        <end position="168"/>
    </location>
</feature>
<dbReference type="GO" id="GO:0009252">
    <property type="term" value="P:peptidoglycan biosynthetic process"/>
    <property type="evidence" value="ECO:0007669"/>
    <property type="project" value="TreeGrafter"/>
</dbReference>
<keyword evidence="10" id="KW-1133">Transmembrane helix</keyword>
<evidence type="ECO:0000259" key="12">
    <source>
        <dbReference type="Pfam" id="PF00912"/>
    </source>
</evidence>
<keyword evidence="4" id="KW-0808">Transferase</keyword>
<dbReference type="InterPro" id="IPR036950">
    <property type="entry name" value="PBP_transglycosylase"/>
</dbReference>
<comment type="catalytic activity">
    <reaction evidence="8">
        <text>[GlcNAc-(1-&gt;4)-Mur2Ac(oyl-L-Ala-gamma-D-Glu-L-Lys-D-Ala-D-Ala)](n)-di-trans,octa-cis-undecaprenyl diphosphate + beta-D-GlcNAc-(1-&gt;4)-Mur2Ac(oyl-L-Ala-gamma-D-Glu-L-Lys-D-Ala-D-Ala)-di-trans,octa-cis-undecaprenyl diphosphate = [GlcNAc-(1-&gt;4)-Mur2Ac(oyl-L-Ala-gamma-D-Glu-L-Lys-D-Ala-D-Ala)](n+1)-di-trans,octa-cis-undecaprenyl diphosphate + di-trans,octa-cis-undecaprenyl diphosphate + H(+)</text>
        <dbReference type="Rhea" id="RHEA:23708"/>
        <dbReference type="Rhea" id="RHEA-COMP:9602"/>
        <dbReference type="Rhea" id="RHEA-COMP:9603"/>
        <dbReference type="ChEBI" id="CHEBI:15378"/>
        <dbReference type="ChEBI" id="CHEBI:58405"/>
        <dbReference type="ChEBI" id="CHEBI:60033"/>
        <dbReference type="ChEBI" id="CHEBI:78435"/>
        <dbReference type="EC" id="2.4.99.28"/>
    </reaction>
</comment>
<evidence type="ECO:0000256" key="3">
    <source>
        <dbReference type="ARBA" id="ARBA00022676"/>
    </source>
</evidence>
<evidence type="ECO:0000313" key="13">
    <source>
        <dbReference type="EMBL" id="KJL40251.1"/>
    </source>
</evidence>
<dbReference type="AlphaFoldDB" id="A0A0M2H8E4"/>
<protein>
    <submittedName>
        <fullName evidence="13">Penicillin-binding protein 4</fullName>
    </submittedName>
</protein>
<evidence type="ECO:0000259" key="11">
    <source>
        <dbReference type="Pfam" id="PF00905"/>
    </source>
</evidence>
<dbReference type="PANTHER" id="PTHR32282:SF33">
    <property type="entry name" value="PEPTIDOGLYCAN GLYCOSYLTRANSFERASE"/>
    <property type="match status" value="1"/>
</dbReference>
<evidence type="ECO:0000256" key="6">
    <source>
        <dbReference type="ARBA" id="ARBA00023268"/>
    </source>
</evidence>
<dbReference type="Proteomes" id="UP000034098">
    <property type="component" value="Unassembled WGS sequence"/>
</dbReference>
<comment type="caution">
    <text evidence="13">The sequence shown here is derived from an EMBL/GenBank/DDBJ whole genome shotgun (WGS) entry which is preliminary data.</text>
</comment>
<dbReference type="SUPFAM" id="SSF53955">
    <property type="entry name" value="Lysozyme-like"/>
    <property type="match status" value="2"/>
</dbReference>
<evidence type="ECO:0000256" key="8">
    <source>
        <dbReference type="ARBA" id="ARBA00049902"/>
    </source>
</evidence>
<keyword evidence="6" id="KW-0511">Multifunctional enzyme</keyword>
<evidence type="ECO:0000256" key="1">
    <source>
        <dbReference type="ARBA" id="ARBA00022645"/>
    </source>
</evidence>
<keyword evidence="1" id="KW-0121">Carboxypeptidase</keyword>
<keyword evidence="5" id="KW-0378">Hydrolase</keyword>
<evidence type="ECO:0000256" key="7">
    <source>
        <dbReference type="ARBA" id="ARBA00034000"/>
    </source>
</evidence>
<accession>A0A0M2H8E4</accession>
<comment type="catalytic activity">
    <reaction evidence="7">
        <text>Preferential cleavage: (Ac)2-L-Lys-D-Ala-|-D-Ala. Also transpeptidation of peptidyl-alanyl moieties that are N-acyl substituents of D-alanine.</text>
        <dbReference type="EC" id="3.4.16.4"/>
    </reaction>
</comment>
<dbReference type="Pfam" id="PF00905">
    <property type="entry name" value="Transpeptidase"/>
    <property type="match status" value="1"/>
</dbReference>
<name>A0A0M2H8E4_MICTR</name>
<dbReference type="Gene3D" id="3.40.710.10">
    <property type="entry name" value="DD-peptidase/beta-lactamase superfamily"/>
    <property type="match status" value="1"/>
</dbReference>
<dbReference type="PATRIC" id="fig|69370.6.peg.3641"/>
<dbReference type="GO" id="GO:0006508">
    <property type="term" value="P:proteolysis"/>
    <property type="evidence" value="ECO:0007669"/>
    <property type="project" value="UniProtKB-KW"/>
</dbReference>
<dbReference type="InterPro" id="IPR023346">
    <property type="entry name" value="Lysozyme-like_dom_sf"/>
</dbReference>
<organism evidence="13 14">
    <name type="scientific">Microbacterium trichothecenolyticum</name>
    <name type="common">Aureobacterium trichothecenolyticum</name>
    <dbReference type="NCBI Taxonomy" id="69370"/>
    <lineage>
        <taxon>Bacteria</taxon>
        <taxon>Bacillati</taxon>
        <taxon>Actinomycetota</taxon>
        <taxon>Actinomycetes</taxon>
        <taxon>Micrococcales</taxon>
        <taxon>Microbacteriaceae</taxon>
        <taxon>Microbacterium</taxon>
    </lineage>
</organism>
<reference evidence="13 14" key="1">
    <citation type="submission" date="2015-02" db="EMBL/GenBank/DDBJ databases">
        <title>Draft genome sequences of ten Microbacterium spp. with emphasis on heavy metal contaminated environments.</title>
        <authorList>
            <person name="Corretto E."/>
        </authorList>
    </citation>
    <scope>NUCLEOTIDE SEQUENCE [LARGE SCALE GENOMIC DNA]</scope>
    <source>
        <strain evidence="13 14">DSM 8608</strain>
    </source>
</reference>
<dbReference type="GO" id="GO:0030288">
    <property type="term" value="C:outer membrane-bounded periplasmic space"/>
    <property type="evidence" value="ECO:0007669"/>
    <property type="project" value="TreeGrafter"/>
</dbReference>
<feature type="compositionally biased region" description="Pro residues" evidence="9">
    <location>
        <begin position="799"/>
        <end position="815"/>
    </location>
</feature>
<dbReference type="InterPro" id="IPR012338">
    <property type="entry name" value="Beta-lactam/transpept-like"/>
</dbReference>
<evidence type="ECO:0000256" key="2">
    <source>
        <dbReference type="ARBA" id="ARBA00022670"/>
    </source>
</evidence>
<gene>
    <name evidence="13" type="primary">pbpD</name>
    <name evidence="13" type="ORF">RS82_03577</name>
</gene>
<proteinExistence type="predicted"/>